<name>A0AAV0ITF0_9ROSI</name>
<dbReference type="Proteomes" id="UP001154282">
    <property type="component" value="Unassembled WGS sequence"/>
</dbReference>
<evidence type="ECO:0000256" key="1">
    <source>
        <dbReference type="SAM" id="Phobius"/>
    </source>
</evidence>
<dbReference type="EMBL" id="CAMGYJ010000004">
    <property type="protein sequence ID" value="CAI0400890.1"/>
    <property type="molecule type" value="Genomic_DNA"/>
</dbReference>
<evidence type="ECO:0000313" key="3">
    <source>
        <dbReference type="Proteomes" id="UP001154282"/>
    </source>
</evidence>
<comment type="caution">
    <text evidence="2">The sequence shown here is derived from an EMBL/GenBank/DDBJ whole genome shotgun (WGS) entry which is preliminary data.</text>
</comment>
<keyword evidence="1" id="KW-0472">Membrane</keyword>
<sequence>MDFQRVLSLCYYWCCSSCWPRCSLQLVMLPKPKGILILTIIYGGPFFFFLQTWDTEKIERTWRELSRRILLEDNNST</sequence>
<dbReference type="AlphaFoldDB" id="A0AAV0ITF0"/>
<feature type="transmembrane region" description="Helical" evidence="1">
    <location>
        <begin position="34"/>
        <end position="53"/>
    </location>
</feature>
<keyword evidence="1" id="KW-1133">Transmembrane helix</keyword>
<organism evidence="2 3">
    <name type="scientific">Linum tenue</name>
    <dbReference type="NCBI Taxonomy" id="586396"/>
    <lineage>
        <taxon>Eukaryota</taxon>
        <taxon>Viridiplantae</taxon>
        <taxon>Streptophyta</taxon>
        <taxon>Embryophyta</taxon>
        <taxon>Tracheophyta</taxon>
        <taxon>Spermatophyta</taxon>
        <taxon>Magnoliopsida</taxon>
        <taxon>eudicotyledons</taxon>
        <taxon>Gunneridae</taxon>
        <taxon>Pentapetalae</taxon>
        <taxon>rosids</taxon>
        <taxon>fabids</taxon>
        <taxon>Malpighiales</taxon>
        <taxon>Linaceae</taxon>
        <taxon>Linum</taxon>
    </lineage>
</organism>
<proteinExistence type="predicted"/>
<keyword evidence="1" id="KW-0812">Transmembrane</keyword>
<reference evidence="2" key="1">
    <citation type="submission" date="2022-08" db="EMBL/GenBank/DDBJ databases">
        <authorList>
            <person name="Gutierrez-Valencia J."/>
        </authorList>
    </citation>
    <scope>NUCLEOTIDE SEQUENCE</scope>
</reference>
<gene>
    <name evidence="2" type="ORF">LITE_LOCUS10954</name>
</gene>
<protein>
    <submittedName>
        <fullName evidence="2">Uncharacterized protein</fullName>
    </submittedName>
</protein>
<evidence type="ECO:0000313" key="2">
    <source>
        <dbReference type="EMBL" id="CAI0400890.1"/>
    </source>
</evidence>
<keyword evidence="3" id="KW-1185">Reference proteome</keyword>
<accession>A0AAV0ITF0</accession>